<protein>
    <recommendedName>
        <fullName evidence="3">CCHC-type domain-containing protein</fullName>
    </recommendedName>
</protein>
<comment type="caution">
    <text evidence="4">The sequence shown here is derived from an EMBL/GenBank/DDBJ whole genome shotgun (WGS) entry which is preliminary data.</text>
</comment>
<dbReference type="Pfam" id="PF08284">
    <property type="entry name" value="RVP_2"/>
    <property type="match status" value="1"/>
</dbReference>
<dbReference type="GO" id="GO:0003676">
    <property type="term" value="F:nucleic acid binding"/>
    <property type="evidence" value="ECO:0007669"/>
    <property type="project" value="InterPro"/>
</dbReference>
<dbReference type="SMART" id="SM00343">
    <property type="entry name" value="ZnF_C2HC"/>
    <property type="match status" value="2"/>
</dbReference>
<dbReference type="AlphaFoldDB" id="A0AA38WA78"/>
<dbReference type="Pfam" id="PF00098">
    <property type="entry name" value="zf-CCHC"/>
    <property type="match status" value="2"/>
</dbReference>
<sequence length="208" mass="23473">MEEPVKGKFGQRVNKDRKVARNFGIQTPTPEKGKGPQRQHRGRCITCFKCNQAGHVAQDCKTGQRRACFECGSSDHYRNMCPKRNQSPYANPTQPANQGNRGGLAQGRAFVIRAEEAKQNPDVVTGTFLVNNHPASVLFDSRADRSYVSLEFRPKINKKSQNLREDVTTDSFDLQSMSKHMGSLDICKTTLLNKSDSGRFVLFQDYYH</sequence>
<feature type="region of interest" description="Disordered" evidence="2">
    <location>
        <begin position="1"/>
        <end position="39"/>
    </location>
</feature>
<evidence type="ECO:0000259" key="3">
    <source>
        <dbReference type="PROSITE" id="PS50158"/>
    </source>
</evidence>
<organism evidence="4 5">
    <name type="scientific">Centaurea solstitialis</name>
    <name type="common">yellow star-thistle</name>
    <dbReference type="NCBI Taxonomy" id="347529"/>
    <lineage>
        <taxon>Eukaryota</taxon>
        <taxon>Viridiplantae</taxon>
        <taxon>Streptophyta</taxon>
        <taxon>Embryophyta</taxon>
        <taxon>Tracheophyta</taxon>
        <taxon>Spermatophyta</taxon>
        <taxon>Magnoliopsida</taxon>
        <taxon>eudicotyledons</taxon>
        <taxon>Gunneridae</taxon>
        <taxon>Pentapetalae</taxon>
        <taxon>asterids</taxon>
        <taxon>campanulids</taxon>
        <taxon>Asterales</taxon>
        <taxon>Asteraceae</taxon>
        <taxon>Carduoideae</taxon>
        <taxon>Cardueae</taxon>
        <taxon>Centaureinae</taxon>
        <taxon>Centaurea</taxon>
    </lineage>
</organism>
<keyword evidence="1" id="KW-0479">Metal-binding</keyword>
<evidence type="ECO:0000313" key="4">
    <source>
        <dbReference type="EMBL" id="KAJ9544595.1"/>
    </source>
</evidence>
<evidence type="ECO:0000256" key="2">
    <source>
        <dbReference type="SAM" id="MobiDB-lite"/>
    </source>
</evidence>
<feature type="domain" description="CCHC-type" evidence="3">
    <location>
        <begin position="47"/>
        <end position="61"/>
    </location>
</feature>
<evidence type="ECO:0000256" key="1">
    <source>
        <dbReference type="PROSITE-ProRule" id="PRU00047"/>
    </source>
</evidence>
<dbReference type="PROSITE" id="PS50158">
    <property type="entry name" value="ZF_CCHC"/>
    <property type="match status" value="2"/>
</dbReference>
<keyword evidence="1" id="KW-0862">Zinc</keyword>
<accession>A0AA38WA78</accession>
<dbReference type="GO" id="GO:0008270">
    <property type="term" value="F:zinc ion binding"/>
    <property type="evidence" value="ECO:0007669"/>
    <property type="project" value="UniProtKB-KW"/>
</dbReference>
<dbReference type="InterPro" id="IPR036875">
    <property type="entry name" value="Znf_CCHC_sf"/>
</dbReference>
<feature type="domain" description="CCHC-type" evidence="3">
    <location>
        <begin position="68"/>
        <end position="83"/>
    </location>
</feature>
<feature type="compositionally biased region" description="Polar residues" evidence="2">
    <location>
        <begin position="84"/>
        <end position="99"/>
    </location>
</feature>
<keyword evidence="5" id="KW-1185">Reference proteome</keyword>
<dbReference type="Gene3D" id="4.10.60.10">
    <property type="entry name" value="Zinc finger, CCHC-type"/>
    <property type="match status" value="1"/>
</dbReference>
<proteinExistence type="predicted"/>
<dbReference type="SUPFAM" id="SSF57756">
    <property type="entry name" value="Retrovirus zinc finger-like domains"/>
    <property type="match status" value="1"/>
</dbReference>
<keyword evidence="1" id="KW-0863">Zinc-finger</keyword>
<feature type="region of interest" description="Disordered" evidence="2">
    <location>
        <begin position="82"/>
        <end position="103"/>
    </location>
</feature>
<dbReference type="InterPro" id="IPR001878">
    <property type="entry name" value="Znf_CCHC"/>
</dbReference>
<gene>
    <name evidence="4" type="ORF">OSB04_024302</name>
</gene>
<dbReference type="EMBL" id="JARYMX010000006">
    <property type="protein sequence ID" value="KAJ9544595.1"/>
    <property type="molecule type" value="Genomic_DNA"/>
</dbReference>
<reference evidence="4" key="1">
    <citation type="submission" date="2023-03" db="EMBL/GenBank/DDBJ databases">
        <title>Chromosome-scale reference genome and RAD-based genetic map of yellow starthistle (Centaurea solstitialis) reveal putative structural variation and QTLs associated with invader traits.</title>
        <authorList>
            <person name="Reatini B."/>
            <person name="Cang F.A."/>
            <person name="Jiang Q."/>
            <person name="Mckibben M.T.W."/>
            <person name="Barker M.S."/>
            <person name="Rieseberg L.H."/>
            <person name="Dlugosch K.M."/>
        </authorList>
    </citation>
    <scope>NUCLEOTIDE SEQUENCE</scope>
    <source>
        <strain evidence="4">CAN-66</strain>
        <tissue evidence="4">Leaf</tissue>
    </source>
</reference>
<name>A0AA38WA78_9ASTR</name>
<evidence type="ECO:0000313" key="5">
    <source>
        <dbReference type="Proteomes" id="UP001172457"/>
    </source>
</evidence>
<dbReference type="Proteomes" id="UP001172457">
    <property type="component" value="Chromosome 6"/>
</dbReference>